<dbReference type="InterPro" id="IPR036397">
    <property type="entry name" value="RNaseH_sf"/>
</dbReference>
<dbReference type="Gene3D" id="3.10.10.10">
    <property type="entry name" value="HIV Type 1 Reverse Transcriptase, subunit A, domain 1"/>
    <property type="match status" value="1"/>
</dbReference>
<dbReference type="AlphaFoldDB" id="A0A699GLP2"/>
<evidence type="ECO:0000313" key="5">
    <source>
        <dbReference type="EMBL" id="GEU65924.1"/>
    </source>
</evidence>
<keyword evidence="5" id="KW-0808">Transferase</keyword>
<dbReference type="InterPro" id="IPR041577">
    <property type="entry name" value="RT_RNaseH_2"/>
</dbReference>
<keyword evidence="5" id="KW-0548">Nucleotidyltransferase</keyword>
<dbReference type="InterPro" id="IPR005162">
    <property type="entry name" value="Retrotrans_gag_dom"/>
</dbReference>
<comment type="caution">
    <text evidence="5">The sequence shown here is derived from an EMBL/GenBank/DDBJ whole genome shotgun (WGS) entry which is preliminary data.</text>
</comment>
<dbReference type="CDD" id="cd01647">
    <property type="entry name" value="RT_LTR"/>
    <property type="match status" value="1"/>
</dbReference>
<dbReference type="InterPro" id="IPR000477">
    <property type="entry name" value="RT_dom"/>
</dbReference>
<dbReference type="EMBL" id="BKCJ010005292">
    <property type="protein sequence ID" value="GEU65924.1"/>
    <property type="molecule type" value="Genomic_DNA"/>
</dbReference>
<evidence type="ECO:0000256" key="1">
    <source>
        <dbReference type="SAM" id="MobiDB-lite"/>
    </source>
</evidence>
<organism evidence="5">
    <name type="scientific">Tanacetum cinerariifolium</name>
    <name type="common">Dalmatian daisy</name>
    <name type="synonym">Chrysanthemum cinerariifolium</name>
    <dbReference type="NCBI Taxonomy" id="118510"/>
    <lineage>
        <taxon>Eukaryota</taxon>
        <taxon>Viridiplantae</taxon>
        <taxon>Streptophyta</taxon>
        <taxon>Embryophyta</taxon>
        <taxon>Tracheophyta</taxon>
        <taxon>Spermatophyta</taxon>
        <taxon>Magnoliopsida</taxon>
        <taxon>eudicotyledons</taxon>
        <taxon>Gunneridae</taxon>
        <taxon>Pentapetalae</taxon>
        <taxon>asterids</taxon>
        <taxon>campanulids</taxon>
        <taxon>Asterales</taxon>
        <taxon>Asteraceae</taxon>
        <taxon>Asteroideae</taxon>
        <taxon>Anthemideae</taxon>
        <taxon>Anthemidinae</taxon>
        <taxon>Tanacetum</taxon>
    </lineage>
</organism>
<reference evidence="5" key="1">
    <citation type="journal article" date="2019" name="Sci. Rep.">
        <title>Draft genome of Tanacetum cinerariifolium, the natural source of mosquito coil.</title>
        <authorList>
            <person name="Yamashiro T."/>
            <person name="Shiraishi A."/>
            <person name="Satake H."/>
            <person name="Nakayama K."/>
        </authorList>
    </citation>
    <scope>NUCLEOTIDE SEQUENCE</scope>
</reference>
<evidence type="ECO:0000259" key="2">
    <source>
        <dbReference type="Pfam" id="PF00078"/>
    </source>
</evidence>
<dbReference type="InterPro" id="IPR053134">
    <property type="entry name" value="RNA-dir_DNA_polymerase"/>
</dbReference>
<dbReference type="InterPro" id="IPR043502">
    <property type="entry name" value="DNA/RNA_pol_sf"/>
</dbReference>
<feature type="compositionally biased region" description="Basic residues" evidence="1">
    <location>
        <begin position="1"/>
        <end position="24"/>
    </location>
</feature>
<dbReference type="GO" id="GO:0003676">
    <property type="term" value="F:nucleic acid binding"/>
    <property type="evidence" value="ECO:0007669"/>
    <property type="project" value="InterPro"/>
</dbReference>
<evidence type="ECO:0000259" key="3">
    <source>
        <dbReference type="Pfam" id="PF03732"/>
    </source>
</evidence>
<dbReference type="SUPFAM" id="SSF56672">
    <property type="entry name" value="DNA/RNA polymerases"/>
    <property type="match status" value="1"/>
</dbReference>
<dbReference type="Gene3D" id="3.30.420.10">
    <property type="entry name" value="Ribonuclease H-like superfamily/Ribonuclease H"/>
    <property type="match status" value="1"/>
</dbReference>
<dbReference type="PANTHER" id="PTHR24559">
    <property type="entry name" value="TRANSPOSON TY3-I GAG-POL POLYPROTEIN"/>
    <property type="match status" value="1"/>
</dbReference>
<protein>
    <submittedName>
        <fullName evidence="5">Reverse transcriptase domain-containing protein</fullName>
    </submittedName>
</protein>
<sequence>MFKRLGNRRKSVSARLNSHNRHSYSRYTEALSESEDNEGGHWKSRSKKKKSNREDDDLSQPWVCEEIDSFTPKIRYFDFPKTRMPIHIKTYDGSEDPEDHIKIFQAAAKTERWAMPTWCYMFNSTLTGNARVWFDDLPTKSIDSYGDPKKAFLENYLQQKKCIKDPIELHNIKQRDRESIKDFVRRANKTTGKDWRRRAFRFGLDEFHGGKVTISIQWNYWKTRSQKTASSSVNSSWKGGVITLKSNRVKVAINPEYPKQAVMIGSTLTEGGRDKLCGLLQRNLDIFAWKPADMTDVPRHITEHRLMCGRDALRLDKRKEDKQPIETREYRRKLGNLMHVDFKDLNKVCPKDGYPLPEIDWKVESLCGFPFKCFLDAYKGYHQIQMAKEDEEKTAFITKQGIFCYTKMPFGLRNVRATYQRLVDKAFHKQIGRNLELYVDDLVIKSRTEDEIVKDIEETFKTVRKINMKLNPKKGTFGVEEGMFLRYKVSTKGLKICPDKVDVVLSLSSLKCLKDVQKLNGKIASLNRFLAKSVEKSLPFFKTLKKCTKKSDVHWTTKAEEAFKQMRQLIAELPMLIIPMENEELIVYLAAAKETVSANLMTERKAKQMPIYFASTALRDGFGAGLILTNPEGMVFTYALRFRFEPTNNEAKYKALIARLRIAEQMGVKNIQAKCRFTIGGQPIIPVEIGMPTLRTAEVDLVQNEEALRINFDLSEEKREEAAIREGKSKAKMKKYYNSKVRNTSFKLRDLVYRNNDASRAKDTGKLGPKWEGPYEVTEALGNGANKLRDCDEKQLP</sequence>
<dbReference type="Pfam" id="PF03732">
    <property type="entry name" value="Retrotrans_gag"/>
    <property type="match status" value="1"/>
</dbReference>
<dbReference type="GO" id="GO:0003964">
    <property type="term" value="F:RNA-directed DNA polymerase activity"/>
    <property type="evidence" value="ECO:0007669"/>
    <property type="project" value="UniProtKB-KW"/>
</dbReference>
<feature type="domain" description="Retrotransposon gag" evidence="3">
    <location>
        <begin position="121"/>
        <end position="189"/>
    </location>
</feature>
<dbReference type="Pfam" id="PF00078">
    <property type="entry name" value="RVT_1"/>
    <property type="match status" value="1"/>
</dbReference>
<accession>A0A699GLP2</accession>
<feature type="compositionally biased region" description="Basic residues" evidence="1">
    <location>
        <begin position="42"/>
        <end position="51"/>
    </location>
</feature>
<feature type="domain" description="Reverse transcriptase" evidence="2">
    <location>
        <begin position="329"/>
        <end position="485"/>
    </location>
</feature>
<proteinExistence type="predicted"/>
<feature type="region of interest" description="Disordered" evidence="1">
    <location>
        <begin position="1"/>
        <end position="56"/>
    </location>
</feature>
<feature type="domain" description="Reverse transcriptase/retrotransposon-derived protein RNase H-like" evidence="4">
    <location>
        <begin position="555"/>
        <end position="619"/>
    </location>
</feature>
<dbReference type="Pfam" id="PF17919">
    <property type="entry name" value="RT_RNaseH_2"/>
    <property type="match status" value="1"/>
</dbReference>
<name>A0A699GLP2_TANCI</name>
<dbReference type="Gene3D" id="3.30.70.270">
    <property type="match status" value="2"/>
</dbReference>
<evidence type="ECO:0000259" key="4">
    <source>
        <dbReference type="Pfam" id="PF17919"/>
    </source>
</evidence>
<keyword evidence="5" id="KW-0695">RNA-directed DNA polymerase</keyword>
<dbReference type="PANTHER" id="PTHR24559:SF444">
    <property type="entry name" value="REVERSE TRANSCRIPTASE DOMAIN-CONTAINING PROTEIN"/>
    <property type="match status" value="1"/>
</dbReference>
<dbReference type="InterPro" id="IPR043128">
    <property type="entry name" value="Rev_trsase/Diguanyl_cyclase"/>
</dbReference>
<gene>
    <name evidence="5" type="ORF">Tci_037902</name>
</gene>